<organism evidence="2 3">
    <name type="scientific">Mucilaginibacter humi</name>
    <dbReference type="NCBI Taxonomy" id="2732510"/>
    <lineage>
        <taxon>Bacteria</taxon>
        <taxon>Pseudomonadati</taxon>
        <taxon>Bacteroidota</taxon>
        <taxon>Sphingobacteriia</taxon>
        <taxon>Sphingobacteriales</taxon>
        <taxon>Sphingobacteriaceae</taxon>
        <taxon>Mucilaginibacter</taxon>
    </lineage>
</organism>
<keyword evidence="3" id="KW-1185">Reference proteome</keyword>
<evidence type="ECO:0000313" key="2">
    <source>
        <dbReference type="EMBL" id="NNU33311.1"/>
    </source>
</evidence>
<dbReference type="EMBL" id="JABFCR010000007">
    <property type="protein sequence ID" value="NNU33311.1"/>
    <property type="molecule type" value="Genomic_DNA"/>
</dbReference>
<name>A0ABX1VZD0_9SPHI</name>
<keyword evidence="1" id="KW-0732">Signal</keyword>
<evidence type="ECO:0008006" key="4">
    <source>
        <dbReference type="Google" id="ProtNLM"/>
    </source>
</evidence>
<dbReference type="Proteomes" id="UP000566071">
    <property type="component" value="Unassembled WGS sequence"/>
</dbReference>
<feature type="signal peptide" evidence="1">
    <location>
        <begin position="1"/>
        <end position="21"/>
    </location>
</feature>
<dbReference type="Gene3D" id="3.40.50.1820">
    <property type="entry name" value="alpha/beta hydrolase"/>
    <property type="match status" value="1"/>
</dbReference>
<feature type="chain" id="PRO_5046678885" description="BAAT/Acyl-CoA thioester hydrolase C-terminal domain-containing protein" evidence="1">
    <location>
        <begin position="22"/>
        <end position="346"/>
    </location>
</feature>
<dbReference type="RefSeq" id="WP_175269007.1">
    <property type="nucleotide sequence ID" value="NZ_JABFCR010000007.1"/>
</dbReference>
<dbReference type="InterPro" id="IPR029058">
    <property type="entry name" value="AB_hydrolase_fold"/>
</dbReference>
<evidence type="ECO:0000313" key="3">
    <source>
        <dbReference type="Proteomes" id="UP000566071"/>
    </source>
</evidence>
<evidence type="ECO:0000256" key="1">
    <source>
        <dbReference type="SAM" id="SignalP"/>
    </source>
</evidence>
<protein>
    <recommendedName>
        <fullName evidence="4">BAAT/Acyl-CoA thioester hydrolase C-terminal domain-containing protein</fullName>
    </recommendedName>
</protein>
<reference evidence="2 3" key="1">
    <citation type="submission" date="2020-05" db="EMBL/GenBank/DDBJ databases">
        <authorList>
            <person name="Khan S.A."/>
            <person name="Jeon C.O."/>
            <person name="Chun B.H."/>
        </authorList>
    </citation>
    <scope>NUCLEOTIDE SEQUENCE [LARGE SCALE GENOMIC DNA]</scope>
    <source>
        <strain evidence="2 3">S1162</strain>
    </source>
</reference>
<proteinExistence type="predicted"/>
<comment type="caution">
    <text evidence="2">The sequence shown here is derived from an EMBL/GenBank/DDBJ whole genome shotgun (WGS) entry which is preliminary data.</text>
</comment>
<accession>A0ABX1VZD0</accession>
<dbReference type="SUPFAM" id="SSF53474">
    <property type="entry name" value="alpha/beta-Hydrolases"/>
    <property type="match status" value="1"/>
</dbReference>
<gene>
    <name evidence="2" type="ORF">HK413_02460</name>
</gene>
<sequence>MFYLRAGLLLSFIISLTTLKAQPVKPADHGLKEFTLKDVKLGVIRFYVDTVNIKKKKPFFIEINGSGGLPLCIFIKGKGFGSIYNTSNEQLRAATQKDFHYIILGKPGTLFCDTIKTNDDATHFDAHRLIANYKFSAEYTKQLSLNWRVAATKKVITYLINKGYWDGTKIAAYGYSEGGQVVPSLAVADKRITHVIDVVGSGLNQFYDGIMAWRVKAAKGEITQQQAQDSIAIELKRIKDIYANPNNTRLEYLGHSYKRWASFGLNPPFEKLRMLNIPIYMIVATADESSPIYGLDYVQLDFIRLGKKNLTYEPCVGCDHYLNNPDADKSKAHTDYNAKVLKWLSR</sequence>